<dbReference type="PROSITE" id="PS51186">
    <property type="entry name" value="GNAT"/>
    <property type="match status" value="1"/>
</dbReference>
<organism evidence="3 4">
    <name type="scientific">Pristionchus mayeri</name>
    <dbReference type="NCBI Taxonomy" id="1317129"/>
    <lineage>
        <taxon>Eukaryota</taxon>
        <taxon>Metazoa</taxon>
        <taxon>Ecdysozoa</taxon>
        <taxon>Nematoda</taxon>
        <taxon>Chromadorea</taxon>
        <taxon>Rhabditida</taxon>
        <taxon>Rhabditina</taxon>
        <taxon>Diplogasteromorpha</taxon>
        <taxon>Diplogasteroidea</taxon>
        <taxon>Neodiplogasteridae</taxon>
        <taxon>Pristionchus</taxon>
    </lineage>
</organism>
<protein>
    <recommendedName>
        <fullName evidence="1">Glycine N-acyltransferase-like protein</fullName>
        <ecNumber evidence="1">2.3.1.-</ecNumber>
    </recommendedName>
</protein>
<evidence type="ECO:0000313" key="3">
    <source>
        <dbReference type="EMBL" id="GMR46772.1"/>
    </source>
</evidence>
<dbReference type="Proteomes" id="UP001328107">
    <property type="component" value="Unassembled WGS sequence"/>
</dbReference>
<name>A0AAN5CLR7_9BILA</name>
<keyword evidence="1" id="KW-0808">Transferase</keyword>
<proteinExistence type="inferred from homology"/>
<dbReference type="Gene3D" id="3.40.630.30">
    <property type="match status" value="1"/>
</dbReference>
<feature type="non-terminal residue" evidence="3">
    <location>
        <position position="1"/>
    </location>
</feature>
<dbReference type="InterPro" id="IPR016181">
    <property type="entry name" value="Acyl_CoA_acyltransferase"/>
</dbReference>
<accession>A0AAN5CLR7</accession>
<feature type="domain" description="N-acetyltransferase" evidence="2">
    <location>
        <begin position="173"/>
        <end position="320"/>
    </location>
</feature>
<keyword evidence="4" id="KW-1185">Reference proteome</keyword>
<comment type="similarity">
    <text evidence="1">Belongs to the glycine N-acyltransferase family.</text>
</comment>
<dbReference type="PANTHER" id="PTHR15298">
    <property type="entry name" value="L-COA N-ACYLTRANSFERASE-RELATED"/>
    <property type="match status" value="1"/>
</dbReference>
<dbReference type="EC" id="2.3.1.-" evidence="1"/>
<gene>
    <name evidence="3" type="ORF">PMAYCL1PPCAC_16967</name>
</gene>
<dbReference type="GO" id="GO:0047961">
    <property type="term" value="F:glycine N-acyltransferase activity"/>
    <property type="evidence" value="ECO:0007669"/>
    <property type="project" value="InterPro"/>
</dbReference>
<evidence type="ECO:0000259" key="2">
    <source>
        <dbReference type="PROSITE" id="PS51186"/>
    </source>
</evidence>
<dbReference type="AlphaFoldDB" id="A0AAN5CLR7"/>
<evidence type="ECO:0000313" key="4">
    <source>
        <dbReference type="Proteomes" id="UP001328107"/>
    </source>
</evidence>
<evidence type="ECO:0000256" key="1">
    <source>
        <dbReference type="RuleBase" id="RU368002"/>
    </source>
</evidence>
<dbReference type="InterPro" id="IPR000182">
    <property type="entry name" value="GNAT_dom"/>
</dbReference>
<comment type="caution">
    <text evidence="3">The sequence shown here is derived from an EMBL/GenBank/DDBJ whole genome shotgun (WGS) entry which is preliminary data.</text>
</comment>
<dbReference type="PANTHER" id="PTHR15298:SF1">
    <property type="entry name" value="GLYCINE N-ACYLTRANSFERASE-LIKE PROTEIN"/>
    <property type="match status" value="1"/>
</dbReference>
<dbReference type="SUPFAM" id="SSF55729">
    <property type="entry name" value="Acyl-CoA N-acyltransferases (Nat)"/>
    <property type="match status" value="1"/>
</dbReference>
<reference evidence="4" key="1">
    <citation type="submission" date="2022-10" db="EMBL/GenBank/DDBJ databases">
        <title>Genome assembly of Pristionchus species.</title>
        <authorList>
            <person name="Yoshida K."/>
            <person name="Sommer R.J."/>
        </authorList>
    </citation>
    <scope>NUCLEOTIDE SEQUENCE [LARGE SCALE GENOMIC DNA]</scope>
    <source>
        <strain evidence="4">RS5460</strain>
    </source>
</reference>
<dbReference type="InterPro" id="IPR010313">
    <property type="entry name" value="Glycine_N-acyltransferase"/>
</dbReference>
<keyword evidence="1" id="KW-0012">Acyltransferase</keyword>
<dbReference type="GO" id="GO:0005739">
    <property type="term" value="C:mitochondrion"/>
    <property type="evidence" value="ECO:0007669"/>
    <property type="project" value="InterPro"/>
</dbReference>
<sequence>ISKLAVIMPARLGDFSDPERLRGLIEFLTDGGRLNDRFENFVLHNVSTWILAGKFPKRNVRIFGYPATEPYYVFLVEESKYQFPHLQVRTPSGGHNRALLKAGLSAIIDKMNPDLEKHGQLLLEVDTTVRAMFLELQSEGAAFETVYAHGKFIPFFIDKEQKKKLLEMEFTAPEGFKIDTIDVPNEYELIYSMWPFRALSTPEPLRTRLEELPSSCVRAEDGSLVAWDTITTFGQLTHLFTLEPYRDKGLGVLAGNILSQVLARNGLHVYKYIVDTNVDVVRGTMKHPLWSRWRSVKNGKEPDEDNEDILWSFNLFKYIRAKDN</sequence>
<dbReference type="EMBL" id="BTRK01000004">
    <property type="protein sequence ID" value="GMR46772.1"/>
    <property type="molecule type" value="Genomic_DNA"/>
</dbReference>